<dbReference type="AlphaFoldDB" id="A0A1I7BUQ8"/>
<dbReference type="SUPFAM" id="SSF88946">
    <property type="entry name" value="Sigma2 domain of RNA polymerase sigma factors"/>
    <property type="match status" value="1"/>
</dbReference>
<dbReference type="InterPro" id="IPR039425">
    <property type="entry name" value="RNA_pol_sigma-70-like"/>
</dbReference>
<comment type="similarity">
    <text evidence="1">Belongs to the sigma-70 factor family. ECF subfamily.</text>
</comment>
<keyword evidence="3" id="KW-0731">Sigma factor</keyword>
<dbReference type="NCBIfam" id="TIGR02937">
    <property type="entry name" value="sigma70-ECF"/>
    <property type="match status" value="1"/>
</dbReference>
<dbReference type="Gene3D" id="1.10.10.10">
    <property type="entry name" value="Winged helix-like DNA-binding domain superfamily/Winged helix DNA-binding domain"/>
    <property type="match status" value="1"/>
</dbReference>
<dbReference type="STRING" id="477690.SAMN05216474_3101"/>
<name>A0A1I7BUQ8_9FLAO</name>
<dbReference type="GO" id="GO:0003677">
    <property type="term" value="F:DNA binding"/>
    <property type="evidence" value="ECO:0007669"/>
    <property type="project" value="UniProtKB-KW"/>
</dbReference>
<organism evidence="8 9">
    <name type="scientific">Lishizhenia tianjinensis</name>
    <dbReference type="NCBI Taxonomy" id="477690"/>
    <lineage>
        <taxon>Bacteria</taxon>
        <taxon>Pseudomonadati</taxon>
        <taxon>Bacteroidota</taxon>
        <taxon>Flavobacteriia</taxon>
        <taxon>Flavobacteriales</taxon>
        <taxon>Crocinitomicaceae</taxon>
        <taxon>Lishizhenia</taxon>
    </lineage>
</organism>
<keyword evidence="4" id="KW-0238">DNA-binding</keyword>
<dbReference type="InterPro" id="IPR007627">
    <property type="entry name" value="RNA_pol_sigma70_r2"/>
</dbReference>
<dbReference type="CDD" id="cd06171">
    <property type="entry name" value="Sigma70_r4"/>
    <property type="match status" value="1"/>
</dbReference>
<evidence type="ECO:0000256" key="2">
    <source>
        <dbReference type="ARBA" id="ARBA00023015"/>
    </source>
</evidence>
<dbReference type="RefSeq" id="WP_090253211.1">
    <property type="nucleotide sequence ID" value="NZ_FPAS01000007.1"/>
</dbReference>
<evidence type="ECO:0000256" key="4">
    <source>
        <dbReference type="ARBA" id="ARBA00023125"/>
    </source>
</evidence>
<dbReference type="Pfam" id="PF04545">
    <property type="entry name" value="Sigma70_r4"/>
    <property type="match status" value="1"/>
</dbReference>
<dbReference type="InterPro" id="IPR007630">
    <property type="entry name" value="RNA_pol_sigma70_r4"/>
</dbReference>
<evidence type="ECO:0000259" key="7">
    <source>
        <dbReference type="Pfam" id="PF04545"/>
    </source>
</evidence>
<sequence>MSINPVYHQTSSKLDQERVWVQRAKKNPEDFGPLYRKYHEQIFRYVHQRMDDTEQAFDVTSQVFLKAIKNIHKFEFRGVPFGSWLYRIAKSELYQAFRDRKVKRTVNIETLHITEIIEEMDEVISDENQKRLFNAIAQLKEEDVQILELRYFEKRPYKEIGEILEITENNAKVKSFRVLEKLKKIIFKN</sequence>
<evidence type="ECO:0000256" key="3">
    <source>
        <dbReference type="ARBA" id="ARBA00023082"/>
    </source>
</evidence>
<dbReference type="GO" id="GO:0016987">
    <property type="term" value="F:sigma factor activity"/>
    <property type="evidence" value="ECO:0007669"/>
    <property type="project" value="UniProtKB-KW"/>
</dbReference>
<evidence type="ECO:0000259" key="6">
    <source>
        <dbReference type="Pfam" id="PF04542"/>
    </source>
</evidence>
<proteinExistence type="inferred from homology"/>
<dbReference type="InterPro" id="IPR014284">
    <property type="entry name" value="RNA_pol_sigma-70_dom"/>
</dbReference>
<dbReference type="OrthoDB" id="9780326at2"/>
<feature type="domain" description="RNA polymerase sigma-70 region 4" evidence="7">
    <location>
        <begin position="135"/>
        <end position="184"/>
    </location>
</feature>
<accession>A0A1I7BUQ8</accession>
<dbReference type="EMBL" id="FPAS01000007">
    <property type="protein sequence ID" value="SFT90889.1"/>
    <property type="molecule type" value="Genomic_DNA"/>
</dbReference>
<gene>
    <name evidence="8" type="ORF">SAMN05216474_3101</name>
</gene>
<evidence type="ECO:0000256" key="5">
    <source>
        <dbReference type="ARBA" id="ARBA00023163"/>
    </source>
</evidence>
<dbReference type="Pfam" id="PF04542">
    <property type="entry name" value="Sigma70_r2"/>
    <property type="match status" value="1"/>
</dbReference>
<keyword evidence="9" id="KW-1185">Reference proteome</keyword>
<keyword evidence="2" id="KW-0805">Transcription regulation</keyword>
<dbReference type="InterPro" id="IPR013324">
    <property type="entry name" value="RNA_pol_sigma_r3/r4-like"/>
</dbReference>
<dbReference type="InterPro" id="IPR013325">
    <property type="entry name" value="RNA_pol_sigma_r2"/>
</dbReference>
<evidence type="ECO:0000313" key="9">
    <source>
        <dbReference type="Proteomes" id="UP000236454"/>
    </source>
</evidence>
<dbReference type="PANTHER" id="PTHR43133:SF8">
    <property type="entry name" value="RNA POLYMERASE SIGMA FACTOR HI_1459-RELATED"/>
    <property type="match status" value="1"/>
</dbReference>
<evidence type="ECO:0000313" key="8">
    <source>
        <dbReference type="EMBL" id="SFT90889.1"/>
    </source>
</evidence>
<dbReference type="Proteomes" id="UP000236454">
    <property type="component" value="Unassembled WGS sequence"/>
</dbReference>
<keyword evidence="5" id="KW-0804">Transcription</keyword>
<dbReference type="GO" id="GO:0006352">
    <property type="term" value="P:DNA-templated transcription initiation"/>
    <property type="evidence" value="ECO:0007669"/>
    <property type="project" value="InterPro"/>
</dbReference>
<dbReference type="InterPro" id="IPR036388">
    <property type="entry name" value="WH-like_DNA-bd_sf"/>
</dbReference>
<dbReference type="PANTHER" id="PTHR43133">
    <property type="entry name" value="RNA POLYMERASE ECF-TYPE SIGMA FACTO"/>
    <property type="match status" value="1"/>
</dbReference>
<evidence type="ECO:0000256" key="1">
    <source>
        <dbReference type="ARBA" id="ARBA00010641"/>
    </source>
</evidence>
<dbReference type="SUPFAM" id="SSF88659">
    <property type="entry name" value="Sigma3 and sigma4 domains of RNA polymerase sigma factors"/>
    <property type="match status" value="1"/>
</dbReference>
<feature type="domain" description="RNA polymerase sigma-70 region 2" evidence="6">
    <location>
        <begin position="34"/>
        <end position="101"/>
    </location>
</feature>
<protein>
    <submittedName>
        <fullName evidence="8">RNA polymerase sigma-70 factor, ECF subfamily</fullName>
    </submittedName>
</protein>
<dbReference type="Gene3D" id="1.10.1740.10">
    <property type="match status" value="1"/>
</dbReference>
<reference evidence="8 9" key="1">
    <citation type="submission" date="2016-10" db="EMBL/GenBank/DDBJ databases">
        <authorList>
            <person name="de Groot N.N."/>
        </authorList>
    </citation>
    <scope>NUCLEOTIDE SEQUENCE [LARGE SCALE GENOMIC DNA]</scope>
    <source>
        <strain evidence="8 9">CGMCC 1.7005</strain>
    </source>
</reference>